<dbReference type="EMBL" id="JAKMXF010000083">
    <property type="protein sequence ID" value="KAI6658686.1"/>
    <property type="molecule type" value="Genomic_DNA"/>
</dbReference>
<reference evidence="1 2" key="1">
    <citation type="journal article" date="2023" name="BMC Biol.">
        <title>The compact genome of the sponge Oopsacas minuta (Hexactinellida) is lacking key metazoan core genes.</title>
        <authorList>
            <person name="Santini S."/>
            <person name="Schenkelaars Q."/>
            <person name="Jourda C."/>
            <person name="Duchesne M."/>
            <person name="Belahbib H."/>
            <person name="Rocher C."/>
            <person name="Selva M."/>
            <person name="Riesgo A."/>
            <person name="Vervoort M."/>
            <person name="Leys S.P."/>
            <person name="Kodjabachian L."/>
            <person name="Le Bivic A."/>
            <person name="Borchiellini C."/>
            <person name="Claverie J.M."/>
            <person name="Renard E."/>
        </authorList>
    </citation>
    <scope>NUCLEOTIDE SEQUENCE [LARGE SCALE GENOMIC DNA]</scope>
    <source>
        <strain evidence="1">SPO-2</strain>
    </source>
</reference>
<sequence length="114" mass="12962">MSSSVYIFYKNDISSVEDLQFEIRMLKRVVKSEKLTVSSITSFISMYKSLAKEDEALAYFADSKLTTQLSILAIEKEKSAEIDSMKIARAFINTEHREGSSGDFQSSSLDYLDY</sequence>
<comment type="caution">
    <text evidence="1">The sequence shown here is derived from an EMBL/GenBank/DDBJ whole genome shotgun (WGS) entry which is preliminary data.</text>
</comment>
<gene>
    <name evidence="1" type="ORF">LOD99_10981</name>
</gene>
<protein>
    <submittedName>
        <fullName evidence="1">Uncharacterized protein</fullName>
    </submittedName>
</protein>
<dbReference type="AlphaFoldDB" id="A0AAV7KB86"/>
<dbReference type="Proteomes" id="UP001165289">
    <property type="component" value="Unassembled WGS sequence"/>
</dbReference>
<organism evidence="1 2">
    <name type="scientific">Oopsacas minuta</name>
    <dbReference type="NCBI Taxonomy" id="111878"/>
    <lineage>
        <taxon>Eukaryota</taxon>
        <taxon>Metazoa</taxon>
        <taxon>Porifera</taxon>
        <taxon>Hexactinellida</taxon>
        <taxon>Hexasterophora</taxon>
        <taxon>Lyssacinosida</taxon>
        <taxon>Leucopsacidae</taxon>
        <taxon>Oopsacas</taxon>
    </lineage>
</organism>
<name>A0AAV7KB86_9METZ</name>
<accession>A0AAV7KB86</accession>
<proteinExistence type="predicted"/>
<keyword evidence="2" id="KW-1185">Reference proteome</keyword>
<evidence type="ECO:0000313" key="1">
    <source>
        <dbReference type="EMBL" id="KAI6658686.1"/>
    </source>
</evidence>
<evidence type="ECO:0000313" key="2">
    <source>
        <dbReference type="Proteomes" id="UP001165289"/>
    </source>
</evidence>